<keyword evidence="3 8" id="KW-0812">Transmembrane</keyword>
<feature type="transmembrane region" description="Helical" evidence="8">
    <location>
        <begin position="248"/>
        <end position="270"/>
    </location>
</feature>
<dbReference type="InterPro" id="IPR016024">
    <property type="entry name" value="ARM-type_fold"/>
</dbReference>
<keyword evidence="2 8" id="KW-0813">Transport</keyword>
<evidence type="ECO:0000256" key="8">
    <source>
        <dbReference type="RuleBase" id="RU363121"/>
    </source>
</evidence>
<evidence type="ECO:0000256" key="7">
    <source>
        <dbReference type="ARBA" id="ARBA00023136"/>
    </source>
</evidence>
<dbReference type="Pfam" id="PF03219">
    <property type="entry name" value="TLC"/>
    <property type="match status" value="1"/>
</dbReference>
<dbReference type="InterPro" id="IPR004667">
    <property type="entry name" value="ADP_ATP_car_bac_type"/>
</dbReference>
<sequence length="925" mass="105193">MQLYIFLLITVLLMVKPTINALFLSKLGAEHLPYGYILVALIAIFTSYFYNKSVKKFSLRKIAIVTLIFFSIAFMLLSILMFGTVLSNWVLYFYYLSVSLFAVLVTSQFWIIANMVYNAREAKRLFGFIGAGAIAGGIFGGYLTTVLASSFGNRIVILVAGILILFCIPILQNVWRLRIGKLSSYTRSQRKTSENESYVSPYKLVFQSKHLTYLAAIVGVGVVMAKLVDFQFSDFANRAIPDSDELASFFGFWFSTFNVVALLIQLFLTNRLLALLGITSNLLILPLGIAIGCLLFLTFPELWVLIIIKGMDGSFKQSINKAGIELSILPIPYHIKNQAKSFIDVVVDSIATGLAGLLLIFVIRKLELSTSYITVIILLFLFIWMLLIYKLREAYFESFRKNIKSSLTFDTKTPKKRASETPIKTSIQVLTEGTESEIIALLDRLSDYRLKTFEPYVIKLLDHPSSVVKAAAIDQLYYYRKGTALTKIRELIKVKDDTVVYHAMDYLLRHTNLNDDKIFESYLNHPTDYISNAAVLCLAKESSSNKKLAQKFNLNERIQGKIRELSSADNDLRKEEIAELLIAIGYAKEHRFYSFISAHFNNKDSYVVNFAIEAAGITAHEPFVNQLLSFLAEKQFRKPARKALRKYGVAITRTILKLDMSESLESEIRPYIPKVIQSFKSRESVKVLMRLLQSKDFIIRLEAAKSLNELQKNAPNLKLDQRALTKITLRESVYYRNSLNAIDTLRQILETSGDAIDKDTDRETDLLIARESLMDVLHLQLDQSLECIFKLLSLKYDQTDIDTAYFGLKSELKDTKINAVEFLDNLLQSKLKSKVLPLIEYHVIDHSEYNVSSFEPKTLSEKVILLMLLKNRGTKMKLAVLNVMKHSEDKSYSKIIQGLENHENKKVRLSAKSALNILLQTTTDQ</sequence>
<evidence type="ECO:0000313" key="10">
    <source>
        <dbReference type="Proteomes" id="UP001596415"/>
    </source>
</evidence>
<evidence type="ECO:0000256" key="4">
    <source>
        <dbReference type="ARBA" id="ARBA00022741"/>
    </source>
</evidence>
<feature type="transmembrane region" description="Helical" evidence="8">
    <location>
        <begin position="342"/>
        <end position="363"/>
    </location>
</feature>
<dbReference type="Proteomes" id="UP001596415">
    <property type="component" value="Unassembled WGS sequence"/>
</dbReference>
<evidence type="ECO:0000256" key="5">
    <source>
        <dbReference type="ARBA" id="ARBA00022840"/>
    </source>
</evidence>
<dbReference type="PANTHER" id="PTHR43596">
    <property type="entry name" value="ADP,ATP CARRIER PROTEIN"/>
    <property type="match status" value="1"/>
</dbReference>
<evidence type="ECO:0000256" key="6">
    <source>
        <dbReference type="ARBA" id="ARBA00022989"/>
    </source>
</evidence>
<dbReference type="RefSeq" id="WP_380216652.1">
    <property type="nucleotide sequence ID" value="NZ_JBHTBN010000001.1"/>
</dbReference>
<reference evidence="10" key="1">
    <citation type="journal article" date="2019" name="Int. J. Syst. Evol. Microbiol.">
        <title>The Global Catalogue of Microorganisms (GCM) 10K type strain sequencing project: providing services to taxonomists for standard genome sequencing and annotation.</title>
        <authorList>
            <consortium name="The Broad Institute Genomics Platform"/>
            <consortium name="The Broad Institute Genome Sequencing Center for Infectious Disease"/>
            <person name="Wu L."/>
            <person name="Ma J."/>
        </authorList>
    </citation>
    <scope>NUCLEOTIDE SEQUENCE [LARGE SCALE GENOMIC DNA]</scope>
    <source>
        <strain evidence="10">CGMCC 1.16306</strain>
    </source>
</reference>
<dbReference type="SUPFAM" id="SSF48371">
    <property type="entry name" value="ARM repeat"/>
    <property type="match status" value="1"/>
</dbReference>
<gene>
    <name evidence="9" type="ORF">ACFQO1_03855</name>
</gene>
<dbReference type="InterPro" id="IPR011989">
    <property type="entry name" value="ARM-like"/>
</dbReference>
<proteinExistence type="inferred from homology"/>
<keyword evidence="6 8" id="KW-1133">Transmembrane helix</keyword>
<feature type="transmembrane region" description="Helical" evidence="8">
    <location>
        <begin position="125"/>
        <end position="143"/>
    </location>
</feature>
<evidence type="ECO:0000256" key="1">
    <source>
        <dbReference type="ARBA" id="ARBA00004141"/>
    </source>
</evidence>
<dbReference type="Gene3D" id="1.20.1250.20">
    <property type="entry name" value="MFS general substrate transporter like domains"/>
    <property type="match status" value="2"/>
</dbReference>
<feature type="transmembrane region" description="Helical" evidence="8">
    <location>
        <begin position="155"/>
        <end position="175"/>
    </location>
</feature>
<keyword evidence="4 8" id="KW-0547">Nucleotide-binding</keyword>
<keyword evidence="10" id="KW-1185">Reference proteome</keyword>
<evidence type="ECO:0000256" key="2">
    <source>
        <dbReference type="ARBA" id="ARBA00022448"/>
    </source>
</evidence>
<comment type="caution">
    <text evidence="9">The sequence shown here is derived from an EMBL/GenBank/DDBJ whole genome shotgun (WGS) entry which is preliminary data.</text>
</comment>
<accession>A0ABW2MSF5</accession>
<feature type="transmembrane region" description="Helical" evidence="8">
    <location>
        <begin position="282"/>
        <end position="308"/>
    </location>
</feature>
<dbReference type="Gene3D" id="1.25.10.10">
    <property type="entry name" value="Leucine-rich Repeat Variant"/>
    <property type="match status" value="1"/>
</dbReference>
<evidence type="ECO:0000256" key="3">
    <source>
        <dbReference type="ARBA" id="ARBA00022692"/>
    </source>
</evidence>
<evidence type="ECO:0000313" key="9">
    <source>
        <dbReference type="EMBL" id="MFC7356810.1"/>
    </source>
</evidence>
<comment type="similarity">
    <text evidence="8">Belongs to the ADP/ATP translocase tlc family.</text>
</comment>
<feature type="transmembrane region" description="Helical" evidence="8">
    <location>
        <begin position="92"/>
        <end position="113"/>
    </location>
</feature>
<dbReference type="SUPFAM" id="SSF103473">
    <property type="entry name" value="MFS general substrate transporter"/>
    <property type="match status" value="1"/>
</dbReference>
<feature type="transmembrane region" description="Helical" evidence="8">
    <location>
        <begin position="211"/>
        <end position="228"/>
    </location>
</feature>
<dbReference type="CDD" id="cd06174">
    <property type="entry name" value="MFS"/>
    <property type="match status" value="1"/>
</dbReference>
<dbReference type="InterPro" id="IPR036259">
    <property type="entry name" value="MFS_trans_sf"/>
</dbReference>
<keyword evidence="5 8" id="KW-0067">ATP-binding</keyword>
<dbReference type="PANTHER" id="PTHR43596:SF1">
    <property type="entry name" value="ADP,ATP CARRIER PROTEIN"/>
    <property type="match status" value="1"/>
</dbReference>
<name>A0ABW2MSF5_9FLAO</name>
<keyword evidence="7 8" id="KW-0472">Membrane</keyword>
<protein>
    <recommendedName>
        <fullName evidence="8">ADP,ATP carrier protein</fullName>
    </recommendedName>
</protein>
<dbReference type="EMBL" id="JBHTBN010000001">
    <property type="protein sequence ID" value="MFC7356810.1"/>
    <property type="molecule type" value="Genomic_DNA"/>
</dbReference>
<feature type="transmembrane region" description="Helical" evidence="8">
    <location>
        <begin position="62"/>
        <end position="86"/>
    </location>
</feature>
<organism evidence="9 10">
    <name type="scientific">Jejudonia soesokkakensis</name>
    <dbReference type="NCBI Taxonomy" id="1323432"/>
    <lineage>
        <taxon>Bacteria</taxon>
        <taxon>Pseudomonadati</taxon>
        <taxon>Bacteroidota</taxon>
        <taxon>Flavobacteriia</taxon>
        <taxon>Flavobacteriales</taxon>
        <taxon>Flavobacteriaceae</taxon>
        <taxon>Jejudonia</taxon>
    </lineage>
</organism>
<feature type="transmembrane region" description="Helical" evidence="8">
    <location>
        <begin position="370"/>
        <end position="389"/>
    </location>
</feature>
<feature type="transmembrane region" description="Helical" evidence="8">
    <location>
        <begin position="31"/>
        <end position="50"/>
    </location>
</feature>
<comment type="subcellular location">
    <subcellularLocation>
        <location evidence="1 8">Membrane</location>
        <topology evidence="1 8">Multi-pass membrane protein</topology>
    </subcellularLocation>
</comment>